<accession>A0A5E4SD21</accession>
<organism evidence="1 2">
    <name type="scientific">Pandoraea aquatica</name>
    <dbReference type="NCBI Taxonomy" id="2508290"/>
    <lineage>
        <taxon>Bacteria</taxon>
        <taxon>Pseudomonadati</taxon>
        <taxon>Pseudomonadota</taxon>
        <taxon>Betaproteobacteria</taxon>
        <taxon>Burkholderiales</taxon>
        <taxon>Burkholderiaceae</taxon>
        <taxon>Pandoraea</taxon>
    </lineage>
</organism>
<sequence length="58" mass="6763">MRWHTLALQTNGFIGIFLDWSANPIPKDETFCRAYRLTLAFVKELRSHGADILRKTLE</sequence>
<dbReference type="EMBL" id="CABPSN010000001">
    <property type="protein sequence ID" value="VVD72138.1"/>
    <property type="molecule type" value="Genomic_DNA"/>
</dbReference>
<gene>
    <name evidence="1" type="ORF">PAQ31011_00665</name>
</gene>
<protein>
    <submittedName>
        <fullName evidence="1">Uncharacterized protein</fullName>
    </submittedName>
</protein>
<dbReference type="Proteomes" id="UP000366819">
    <property type="component" value="Unassembled WGS sequence"/>
</dbReference>
<reference evidence="1 2" key="1">
    <citation type="submission" date="2019-08" db="EMBL/GenBank/DDBJ databases">
        <authorList>
            <person name="Peeters C."/>
        </authorList>
    </citation>
    <scope>NUCLEOTIDE SEQUENCE [LARGE SCALE GENOMIC DNA]</scope>
    <source>
        <strain evidence="1 2">LMG 31011</strain>
    </source>
</reference>
<evidence type="ECO:0000313" key="2">
    <source>
        <dbReference type="Proteomes" id="UP000366819"/>
    </source>
</evidence>
<evidence type="ECO:0000313" key="1">
    <source>
        <dbReference type="EMBL" id="VVD72138.1"/>
    </source>
</evidence>
<name>A0A5E4SD21_9BURK</name>
<dbReference type="AlphaFoldDB" id="A0A5E4SD21"/>
<proteinExistence type="predicted"/>
<keyword evidence="2" id="KW-1185">Reference proteome</keyword>